<protein>
    <submittedName>
        <fullName evidence="2">Demethylrebeccamycin-D-glucose O-methyltransferase</fullName>
        <ecNumber evidence="2">2.1.1.164</ecNumber>
    </submittedName>
</protein>
<dbReference type="AlphaFoldDB" id="A0A0H2M962"/>
<evidence type="ECO:0000313" key="3">
    <source>
        <dbReference type="Proteomes" id="UP000035170"/>
    </source>
</evidence>
<dbReference type="CDD" id="cd02440">
    <property type="entry name" value="AdoMet_MTases"/>
    <property type="match status" value="1"/>
</dbReference>
<sequence length="270" mass="29176">MSTTSSTFVAADGDGYERLMGRWSRLLALPFLDFVGTADGDRILDVGCGTGHLAFAVARRTGAGEVRGVDIAQPYIEHARRHNEDARIVFEVADACALPFPAQSFDRVLSLLVLHFVPEAGKAIAEMRRVAKPGAVVGAAVWDARGGWVSNRLFFDTAAVLDPEAGERRARNYTRPLTRPGELARAWRDAGFKRVEETTLAIRMEFASFADYWAPFEGKDGPGAEYVATLDAAAHSRLRDAVEAAYLDGEADGARSYAALAWAVKGTAPA</sequence>
<dbReference type="InterPro" id="IPR029063">
    <property type="entry name" value="SAM-dependent_MTases_sf"/>
</dbReference>
<dbReference type="Gene3D" id="3.40.50.150">
    <property type="entry name" value="Vaccinia Virus protein VP39"/>
    <property type="match status" value="1"/>
</dbReference>
<keyword evidence="2" id="KW-0489">Methyltransferase</keyword>
<evidence type="ECO:0000259" key="1">
    <source>
        <dbReference type="Pfam" id="PF13649"/>
    </source>
</evidence>
<dbReference type="EMBL" id="JZWI01000007">
    <property type="protein sequence ID" value="KLN57232.1"/>
    <property type="molecule type" value="Genomic_DNA"/>
</dbReference>
<comment type="caution">
    <text evidence="2">The sequence shown here is derived from an EMBL/GenBank/DDBJ whole genome shotgun (WGS) entry which is preliminary data.</text>
</comment>
<feature type="domain" description="Methyltransferase" evidence="1">
    <location>
        <begin position="43"/>
        <end position="134"/>
    </location>
</feature>
<organism evidence="2 3">
    <name type="scientific">Variovorax paradoxus</name>
    <dbReference type="NCBI Taxonomy" id="34073"/>
    <lineage>
        <taxon>Bacteria</taxon>
        <taxon>Pseudomonadati</taxon>
        <taxon>Pseudomonadota</taxon>
        <taxon>Betaproteobacteria</taxon>
        <taxon>Burkholderiales</taxon>
        <taxon>Comamonadaceae</taxon>
        <taxon>Variovorax</taxon>
    </lineage>
</organism>
<dbReference type="SUPFAM" id="SSF53335">
    <property type="entry name" value="S-adenosyl-L-methionine-dependent methyltransferases"/>
    <property type="match status" value="1"/>
</dbReference>
<reference evidence="2 3" key="1">
    <citation type="submission" date="2015-03" db="EMBL/GenBank/DDBJ databases">
        <title>Genome sequence of Variovorax paradoxus TBEA6.</title>
        <authorList>
            <person name="Poehlein A."/>
            <person name="Schuldes J."/>
            <person name="Wuebbeler J.H."/>
            <person name="Hiessl S."/>
            <person name="Steinbuechel A."/>
            <person name="Daniel R."/>
        </authorList>
    </citation>
    <scope>NUCLEOTIDE SEQUENCE [LARGE SCALE GENOMIC DNA]</scope>
    <source>
        <strain evidence="2 3">TBEA6</strain>
    </source>
</reference>
<dbReference type="Pfam" id="PF13649">
    <property type="entry name" value="Methyltransf_25"/>
    <property type="match status" value="1"/>
</dbReference>
<dbReference type="PANTHER" id="PTHR43591">
    <property type="entry name" value="METHYLTRANSFERASE"/>
    <property type="match status" value="1"/>
</dbReference>
<dbReference type="InterPro" id="IPR041698">
    <property type="entry name" value="Methyltransf_25"/>
</dbReference>
<evidence type="ECO:0000313" key="2">
    <source>
        <dbReference type="EMBL" id="KLN57232.1"/>
    </source>
</evidence>
<accession>A0A0H2M962</accession>
<dbReference type="PANTHER" id="PTHR43591:SF24">
    <property type="entry name" value="2-METHOXY-6-POLYPRENYL-1,4-BENZOQUINOL METHYLASE, MITOCHONDRIAL"/>
    <property type="match status" value="1"/>
</dbReference>
<dbReference type="GO" id="GO:0032259">
    <property type="term" value="P:methylation"/>
    <property type="evidence" value="ECO:0007669"/>
    <property type="project" value="UniProtKB-KW"/>
</dbReference>
<keyword evidence="3" id="KW-1185">Reference proteome</keyword>
<dbReference type="PATRIC" id="fig|34073.19.peg.1336"/>
<dbReference type="EC" id="2.1.1.164" evidence="2"/>
<dbReference type="Proteomes" id="UP000035170">
    <property type="component" value="Unassembled WGS sequence"/>
</dbReference>
<keyword evidence="2" id="KW-0808">Transferase</keyword>
<name>A0A0H2M962_VARPD</name>
<proteinExistence type="predicted"/>
<gene>
    <name evidence="2" type="primary">rebM1</name>
    <name evidence="2" type="ORF">VPARA_13120</name>
</gene>
<dbReference type="RefSeq" id="WP_047783808.1">
    <property type="nucleotide sequence ID" value="NZ_JZWI01000007.1"/>
</dbReference>
<dbReference type="GO" id="GO:0102082">
    <property type="term" value="F:demethylrebeccamycin--D-glucose O-methyltransferase activity"/>
    <property type="evidence" value="ECO:0007669"/>
    <property type="project" value="UniProtKB-EC"/>
</dbReference>